<evidence type="ECO:0000259" key="3">
    <source>
        <dbReference type="PROSITE" id="PS50887"/>
    </source>
</evidence>
<dbReference type="InterPro" id="IPR029787">
    <property type="entry name" value="Nucleotide_cyclase"/>
</dbReference>
<feature type="transmembrane region" description="Helical" evidence="1">
    <location>
        <begin position="201"/>
        <end position="222"/>
    </location>
</feature>
<feature type="domain" description="GGDEF" evidence="3">
    <location>
        <begin position="351"/>
        <end position="482"/>
    </location>
</feature>
<dbReference type="InterPro" id="IPR043128">
    <property type="entry name" value="Rev_trsase/Diguanyl_cyclase"/>
</dbReference>
<sequence>MATRSRLIHSWANTTAAAVPWVIIAAGVVIALVAPQADATRAGEIVLMACLATFFSVLLWQLFSSGRCTGRRRTPLMLLGIGLCLWATGSTVLQAAAATTTISFPTPGETFFLLSYLGFAAFLLTDAPRRHAATSTIWLETAVVCGATVCAASFVVLTPVALAFERTGMPLLLALLYPMVDLALATLVISQMMLGQRARSLRTLQLVGGFLLLAAADSSFLLTLSDGFYFSSLLLSSLWGASLVLIVTAARTSPGELQVSQLPRDQSRTLVLAAAVATGVLLLEHDGVVGGVIVVAALVTLVSAGLRMSMALREARDATSELLLSRTDELTGLPNRRALLSDLDEALKTVQPMSLLLLDLDGFKDVNDSVGHSNGDALLINVADRLLHVFGSRMQVARLGGDEFAILVRKDDSLELMETANQISTLVSEPHLIDGLSMTVHASIGIAVRRGNDTKGTDMLRRSDVAMYEAKAARSGALLYDPSQDSFSRDRLQRTDELRRAIRGGQLEVWYQPEFDATTLSVNSVEALVRWRHPTDGVLQPISFLPEARRHGMMNELSVEVMRMVVADARRWVDEGFAFRVSMNCAPPELLGGVVLPRLYETLAETPLPPDILVLEVTEDSFMTDPARAREQLIELRHHHVQAAIDDYGSGFSSLAYLRDLPVQELKLDRSFVSTLLTDHRNRVIVDATRQMGHALGLRIVAEGVEDAATAATLAEMHVDVLQGFHLSRPMPAADVASWVRDWSLELLRRPVLHP</sequence>
<dbReference type="EMBL" id="CADCUD010000077">
    <property type="protein sequence ID" value="CAA9325644.1"/>
    <property type="molecule type" value="Genomic_DNA"/>
</dbReference>
<keyword evidence="1" id="KW-0472">Membrane</keyword>
<feature type="transmembrane region" description="Helical" evidence="1">
    <location>
        <begin position="228"/>
        <end position="247"/>
    </location>
</feature>
<feature type="transmembrane region" description="Helical" evidence="1">
    <location>
        <begin position="137"/>
        <end position="164"/>
    </location>
</feature>
<evidence type="ECO:0000259" key="2">
    <source>
        <dbReference type="PROSITE" id="PS50883"/>
    </source>
</evidence>
<dbReference type="SUPFAM" id="SSF55073">
    <property type="entry name" value="Nucleotide cyclase"/>
    <property type="match status" value="1"/>
</dbReference>
<feature type="transmembrane region" description="Helical" evidence="1">
    <location>
        <begin position="289"/>
        <end position="306"/>
    </location>
</feature>
<dbReference type="SMART" id="SM00052">
    <property type="entry name" value="EAL"/>
    <property type="match status" value="1"/>
</dbReference>
<dbReference type="InterPro" id="IPR035919">
    <property type="entry name" value="EAL_sf"/>
</dbReference>
<feature type="transmembrane region" description="Helical" evidence="1">
    <location>
        <begin position="75"/>
        <end position="96"/>
    </location>
</feature>
<reference evidence="4" key="1">
    <citation type="submission" date="2020-02" db="EMBL/GenBank/DDBJ databases">
        <authorList>
            <person name="Meier V. D."/>
        </authorList>
    </citation>
    <scope>NUCLEOTIDE SEQUENCE</scope>
    <source>
        <strain evidence="4">AVDCRST_MAG46</strain>
    </source>
</reference>
<dbReference type="Gene3D" id="3.20.20.450">
    <property type="entry name" value="EAL domain"/>
    <property type="match status" value="1"/>
</dbReference>
<dbReference type="InterPro" id="IPR052155">
    <property type="entry name" value="Biofilm_reg_signaling"/>
</dbReference>
<evidence type="ECO:0000313" key="4">
    <source>
        <dbReference type="EMBL" id="CAA9325644.1"/>
    </source>
</evidence>
<dbReference type="Gene3D" id="3.30.70.270">
    <property type="match status" value="1"/>
</dbReference>
<evidence type="ECO:0000256" key="1">
    <source>
        <dbReference type="SAM" id="Phobius"/>
    </source>
</evidence>
<accession>A0A6J4L8D7</accession>
<name>A0A6J4L8D7_9ACTN</name>
<keyword evidence="1" id="KW-1133">Transmembrane helix</keyword>
<dbReference type="InterPro" id="IPR000160">
    <property type="entry name" value="GGDEF_dom"/>
</dbReference>
<dbReference type="CDD" id="cd01948">
    <property type="entry name" value="EAL"/>
    <property type="match status" value="1"/>
</dbReference>
<feature type="transmembrane region" description="Helical" evidence="1">
    <location>
        <begin position="108"/>
        <end position="125"/>
    </location>
</feature>
<dbReference type="Pfam" id="PF00563">
    <property type="entry name" value="EAL"/>
    <property type="match status" value="1"/>
</dbReference>
<feature type="transmembrane region" description="Helical" evidence="1">
    <location>
        <begin position="12"/>
        <end position="33"/>
    </location>
</feature>
<feature type="domain" description="EAL" evidence="2">
    <location>
        <begin position="491"/>
        <end position="744"/>
    </location>
</feature>
<proteinExistence type="predicted"/>
<dbReference type="InterPro" id="IPR001633">
    <property type="entry name" value="EAL_dom"/>
</dbReference>
<dbReference type="AlphaFoldDB" id="A0A6J4L8D7"/>
<dbReference type="PANTHER" id="PTHR44757">
    <property type="entry name" value="DIGUANYLATE CYCLASE DGCP"/>
    <property type="match status" value="1"/>
</dbReference>
<feature type="transmembrane region" description="Helical" evidence="1">
    <location>
        <begin position="45"/>
        <end position="63"/>
    </location>
</feature>
<protein>
    <submittedName>
        <fullName evidence="4">Diguanylate cyclase/phosphodiesterase (GGDEF &amp; EAL domains) with PAS/PAC sensor(S)</fullName>
    </submittedName>
</protein>
<dbReference type="PROSITE" id="PS50883">
    <property type="entry name" value="EAL"/>
    <property type="match status" value="1"/>
</dbReference>
<feature type="transmembrane region" description="Helical" evidence="1">
    <location>
        <begin position="170"/>
        <end position="189"/>
    </location>
</feature>
<dbReference type="SUPFAM" id="SSF141868">
    <property type="entry name" value="EAL domain-like"/>
    <property type="match status" value="1"/>
</dbReference>
<dbReference type="PANTHER" id="PTHR44757:SF2">
    <property type="entry name" value="BIOFILM ARCHITECTURE MAINTENANCE PROTEIN MBAA"/>
    <property type="match status" value="1"/>
</dbReference>
<dbReference type="CDD" id="cd01949">
    <property type="entry name" value="GGDEF"/>
    <property type="match status" value="1"/>
</dbReference>
<dbReference type="PROSITE" id="PS50887">
    <property type="entry name" value="GGDEF"/>
    <property type="match status" value="1"/>
</dbReference>
<gene>
    <name evidence="4" type="ORF">AVDCRST_MAG46-1108</name>
</gene>
<keyword evidence="1" id="KW-0812">Transmembrane</keyword>
<dbReference type="SMART" id="SM00267">
    <property type="entry name" value="GGDEF"/>
    <property type="match status" value="1"/>
</dbReference>
<dbReference type="NCBIfam" id="TIGR00254">
    <property type="entry name" value="GGDEF"/>
    <property type="match status" value="1"/>
</dbReference>
<dbReference type="Pfam" id="PF00990">
    <property type="entry name" value="GGDEF"/>
    <property type="match status" value="1"/>
</dbReference>
<organism evidence="4">
    <name type="scientific">uncultured Nocardioidaceae bacterium</name>
    <dbReference type="NCBI Taxonomy" id="253824"/>
    <lineage>
        <taxon>Bacteria</taxon>
        <taxon>Bacillati</taxon>
        <taxon>Actinomycetota</taxon>
        <taxon>Actinomycetes</taxon>
        <taxon>Propionibacteriales</taxon>
        <taxon>Nocardioidaceae</taxon>
        <taxon>environmental samples</taxon>
    </lineage>
</organism>